<organism evidence="4 5">
    <name type="scientific">Lentinus brumalis</name>
    <dbReference type="NCBI Taxonomy" id="2498619"/>
    <lineage>
        <taxon>Eukaryota</taxon>
        <taxon>Fungi</taxon>
        <taxon>Dikarya</taxon>
        <taxon>Basidiomycota</taxon>
        <taxon>Agaricomycotina</taxon>
        <taxon>Agaricomycetes</taxon>
        <taxon>Polyporales</taxon>
        <taxon>Polyporaceae</taxon>
        <taxon>Lentinus</taxon>
    </lineage>
</organism>
<evidence type="ECO:0008006" key="6">
    <source>
        <dbReference type="Google" id="ProtNLM"/>
    </source>
</evidence>
<feature type="transmembrane region" description="Helical" evidence="2">
    <location>
        <begin position="131"/>
        <end position="154"/>
    </location>
</feature>
<evidence type="ECO:0000256" key="2">
    <source>
        <dbReference type="SAM" id="Phobius"/>
    </source>
</evidence>
<evidence type="ECO:0000313" key="4">
    <source>
        <dbReference type="EMBL" id="RDX44191.1"/>
    </source>
</evidence>
<dbReference type="EMBL" id="KZ857453">
    <property type="protein sequence ID" value="RDX44191.1"/>
    <property type="molecule type" value="Genomic_DNA"/>
</dbReference>
<feature type="chain" id="PRO_5016737031" description="Defect at low temperature protein 1" evidence="3">
    <location>
        <begin position="19"/>
        <end position="459"/>
    </location>
</feature>
<feature type="signal peptide" evidence="3">
    <location>
        <begin position="1"/>
        <end position="18"/>
    </location>
</feature>
<dbReference type="Proteomes" id="UP000256964">
    <property type="component" value="Unassembled WGS sequence"/>
</dbReference>
<protein>
    <recommendedName>
        <fullName evidence="6">Defect at low temperature protein 1</fullName>
    </recommendedName>
</protein>
<feature type="compositionally biased region" description="Basic and acidic residues" evidence="1">
    <location>
        <begin position="370"/>
        <end position="395"/>
    </location>
</feature>
<name>A0A371CV85_9APHY</name>
<evidence type="ECO:0000256" key="1">
    <source>
        <dbReference type="SAM" id="MobiDB-lite"/>
    </source>
</evidence>
<evidence type="ECO:0000256" key="3">
    <source>
        <dbReference type="SAM" id="SignalP"/>
    </source>
</evidence>
<feature type="region of interest" description="Disordered" evidence="1">
    <location>
        <begin position="334"/>
        <end position="395"/>
    </location>
</feature>
<keyword evidence="2" id="KW-0472">Membrane</keyword>
<gene>
    <name evidence="4" type="ORF">OH76DRAFT_1409303</name>
</gene>
<keyword evidence="2" id="KW-1133">Transmembrane helix</keyword>
<evidence type="ECO:0000313" key="5">
    <source>
        <dbReference type="Proteomes" id="UP000256964"/>
    </source>
</evidence>
<sequence length="459" mass="49784">MAWTAYLAIFSLSFAVSALTARSNTVATQTRWTTATPLIPILSPTLFVVSGLALMLAALFGTVHTILYWNAKTSGHDALTHRVRRAVGRAFKAVLYERACRVLRAVVGVSSIPRRDFLENRSVMEVFDYRVWCGMYYLLVSAVQAGWVVLFRIASRRADVVSEEKLDSVLTKLIPGAVREPELPATSVPASSGTRTLYNLSILGHFFRCSGGLAHPARHQGTTECLYTTVVDISQLSSAALTIDLHGVTHSLPNVDLQAVANASKERGGNPVQLRIPVPVQVEHEHSSPAERVVIFVVLAPVRQEEESAAENVEELEDAQSRALAAGGVASSALYTTPEGSHPDHDPSVDEPWWDVDVFSPSSNTTSTSGEDHDSRSAAARQNEHKSLTRGRDSSGEKFLDTLRSFSAVSTSSSSVVSCLSTPSHSTTSLNLRPLDLNAPVFVPRSMRLQAAYDSVGFR</sequence>
<keyword evidence="2" id="KW-0812">Transmembrane</keyword>
<feature type="compositionally biased region" description="Polar residues" evidence="1">
    <location>
        <begin position="360"/>
        <end position="369"/>
    </location>
</feature>
<keyword evidence="3" id="KW-0732">Signal</keyword>
<proteinExistence type="predicted"/>
<keyword evidence="5" id="KW-1185">Reference proteome</keyword>
<reference evidence="4 5" key="1">
    <citation type="journal article" date="2018" name="Biotechnol. Biofuels">
        <title>Integrative visual omics of the white-rot fungus Polyporus brumalis exposes the biotechnological potential of its oxidative enzymes for delignifying raw plant biomass.</title>
        <authorList>
            <person name="Miyauchi S."/>
            <person name="Rancon A."/>
            <person name="Drula E."/>
            <person name="Hage H."/>
            <person name="Chaduli D."/>
            <person name="Favel A."/>
            <person name="Grisel S."/>
            <person name="Henrissat B."/>
            <person name="Herpoel-Gimbert I."/>
            <person name="Ruiz-Duenas F.J."/>
            <person name="Chevret D."/>
            <person name="Hainaut M."/>
            <person name="Lin J."/>
            <person name="Wang M."/>
            <person name="Pangilinan J."/>
            <person name="Lipzen A."/>
            <person name="Lesage-Meessen L."/>
            <person name="Navarro D."/>
            <person name="Riley R."/>
            <person name="Grigoriev I.V."/>
            <person name="Zhou S."/>
            <person name="Raouche S."/>
            <person name="Rosso M.N."/>
        </authorList>
    </citation>
    <scope>NUCLEOTIDE SEQUENCE [LARGE SCALE GENOMIC DNA]</scope>
    <source>
        <strain evidence="4 5">BRFM 1820</strain>
    </source>
</reference>
<accession>A0A371CV85</accession>
<dbReference type="AlphaFoldDB" id="A0A371CV85"/>
<dbReference type="OrthoDB" id="10642631at2759"/>
<feature type="transmembrane region" description="Helical" evidence="2">
    <location>
        <begin position="47"/>
        <end position="69"/>
    </location>
</feature>